<feature type="signal peptide" evidence="3">
    <location>
        <begin position="1"/>
        <end position="25"/>
    </location>
</feature>
<feature type="compositionally biased region" description="Polar residues" evidence="1">
    <location>
        <begin position="286"/>
        <end position="299"/>
    </location>
</feature>
<feature type="region of interest" description="Disordered" evidence="1">
    <location>
        <begin position="280"/>
        <end position="318"/>
    </location>
</feature>
<keyword evidence="2" id="KW-0472">Membrane</keyword>
<name>A0AAE1BYA4_PETCI</name>
<evidence type="ECO:0000313" key="5">
    <source>
        <dbReference type="Proteomes" id="UP001286313"/>
    </source>
</evidence>
<keyword evidence="2" id="KW-0812">Transmembrane</keyword>
<keyword evidence="2" id="KW-1133">Transmembrane helix</keyword>
<keyword evidence="5" id="KW-1185">Reference proteome</keyword>
<gene>
    <name evidence="4" type="ORF">Pcinc_035458</name>
</gene>
<dbReference type="EMBL" id="JAWQEG010005338">
    <property type="protein sequence ID" value="KAK3858347.1"/>
    <property type="molecule type" value="Genomic_DNA"/>
</dbReference>
<comment type="caution">
    <text evidence="4">The sequence shown here is derived from an EMBL/GenBank/DDBJ whole genome shotgun (WGS) entry which is preliminary data.</text>
</comment>
<feature type="transmembrane region" description="Helical" evidence="2">
    <location>
        <begin position="188"/>
        <end position="213"/>
    </location>
</feature>
<reference evidence="4" key="1">
    <citation type="submission" date="2023-10" db="EMBL/GenBank/DDBJ databases">
        <title>Genome assemblies of two species of porcelain crab, Petrolisthes cinctipes and Petrolisthes manimaculis (Anomura: Porcellanidae).</title>
        <authorList>
            <person name="Angst P."/>
        </authorList>
    </citation>
    <scope>NUCLEOTIDE SEQUENCE</scope>
    <source>
        <strain evidence="4">PB745_01</strain>
        <tissue evidence="4">Gill</tissue>
    </source>
</reference>
<evidence type="ECO:0000256" key="3">
    <source>
        <dbReference type="SAM" id="SignalP"/>
    </source>
</evidence>
<organism evidence="4 5">
    <name type="scientific">Petrolisthes cinctipes</name>
    <name type="common">Flat porcelain crab</name>
    <dbReference type="NCBI Taxonomy" id="88211"/>
    <lineage>
        <taxon>Eukaryota</taxon>
        <taxon>Metazoa</taxon>
        <taxon>Ecdysozoa</taxon>
        <taxon>Arthropoda</taxon>
        <taxon>Crustacea</taxon>
        <taxon>Multicrustacea</taxon>
        <taxon>Malacostraca</taxon>
        <taxon>Eumalacostraca</taxon>
        <taxon>Eucarida</taxon>
        <taxon>Decapoda</taxon>
        <taxon>Pleocyemata</taxon>
        <taxon>Anomura</taxon>
        <taxon>Galatheoidea</taxon>
        <taxon>Porcellanidae</taxon>
        <taxon>Petrolisthes</taxon>
    </lineage>
</organism>
<evidence type="ECO:0000256" key="2">
    <source>
        <dbReference type="SAM" id="Phobius"/>
    </source>
</evidence>
<dbReference type="Proteomes" id="UP001286313">
    <property type="component" value="Unassembled WGS sequence"/>
</dbReference>
<accession>A0AAE1BYA4</accession>
<dbReference type="AlphaFoldDB" id="A0AAE1BYA4"/>
<sequence>MAVSQHRWFISVAVVLCWCVLLAGGAQIQDDEPNTEKIVQEIYYKKSGPYESALRITQEGPLLSDDQQEGIDSENDEIPSKEIRVSLPNSLNCATTLECVERYDDFSFVCSDGQCMCRQPMCWVYHYEIINAWSARNVFTCGTCGVLGSWCNETLECDFPGVCKDDGFCHCKYGENENNICLTTDTSWTYKMAFAGLGMVSIITLVMIVFTCYRERPWSNPGSSWSRCFCCSKISKGQARRGSCEKSPAFTVQSHYANHGSFEFATDDHIIESGAVGGALPRHVSRNQPPQQQHSMNTSDNNNNDDDDDGHTTISSVATTATIQRLSPYFSRRQDQKEETITLTAL</sequence>
<evidence type="ECO:0000256" key="1">
    <source>
        <dbReference type="SAM" id="MobiDB-lite"/>
    </source>
</evidence>
<proteinExistence type="predicted"/>
<feature type="chain" id="PRO_5042117532" evidence="3">
    <location>
        <begin position="26"/>
        <end position="346"/>
    </location>
</feature>
<protein>
    <submittedName>
        <fullName evidence="4">Uncharacterized protein</fullName>
    </submittedName>
</protein>
<keyword evidence="3" id="KW-0732">Signal</keyword>
<evidence type="ECO:0000313" key="4">
    <source>
        <dbReference type="EMBL" id="KAK3858347.1"/>
    </source>
</evidence>